<gene>
    <name evidence="2" type="ORF">IAC44_04710</name>
</gene>
<reference evidence="2" key="1">
    <citation type="submission" date="2020-10" db="EMBL/GenBank/DDBJ databases">
        <authorList>
            <person name="Gilroy R."/>
        </authorList>
    </citation>
    <scope>NUCLEOTIDE SEQUENCE</scope>
    <source>
        <strain evidence="2">1383</strain>
    </source>
</reference>
<accession>A0A9D1H9Y6</accession>
<dbReference type="InterPro" id="IPR018673">
    <property type="entry name" value="DUF2141"/>
</dbReference>
<reference evidence="2" key="2">
    <citation type="journal article" date="2021" name="PeerJ">
        <title>Extensive microbial diversity within the chicken gut microbiome revealed by metagenomics and culture.</title>
        <authorList>
            <person name="Gilroy R."/>
            <person name="Ravi A."/>
            <person name="Getino M."/>
            <person name="Pursley I."/>
            <person name="Horton D.L."/>
            <person name="Alikhan N.F."/>
            <person name="Baker D."/>
            <person name="Gharbi K."/>
            <person name="Hall N."/>
            <person name="Watson M."/>
            <person name="Adriaenssens E.M."/>
            <person name="Foster-Nyarko E."/>
            <person name="Jarju S."/>
            <person name="Secka A."/>
            <person name="Antonio M."/>
            <person name="Oren A."/>
            <person name="Chaudhuri R.R."/>
            <person name="La Ragione R."/>
            <person name="Hildebrand F."/>
            <person name="Pallen M.J."/>
        </authorList>
    </citation>
    <scope>NUCLEOTIDE SEQUENCE</scope>
    <source>
        <strain evidence="2">1383</strain>
    </source>
</reference>
<sequence length="129" mass="14127">MANLVKPFLLTALLALSGASYGQSLEIVLTQTEDEPGSLILTAIADSTGQMIRYDITAAQMDTTRILLEGLPKGRVKIYTFQDCNGNYHLDTDAEGTPTERCADARTELLSGKNTVQIPLRTIPRKKQE</sequence>
<feature type="chain" id="PRO_5039522431" evidence="1">
    <location>
        <begin position="23"/>
        <end position="129"/>
    </location>
</feature>
<dbReference type="Pfam" id="PF09912">
    <property type="entry name" value="DUF2141"/>
    <property type="match status" value="1"/>
</dbReference>
<name>A0A9D1H9Y6_9FLAO</name>
<proteinExistence type="predicted"/>
<evidence type="ECO:0000256" key="1">
    <source>
        <dbReference type="SAM" id="SignalP"/>
    </source>
</evidence>
<evidence type="ECO:0000313" key="3">
    <source>
        <dbReference type="Proteomes" id="UP000824161"/>
    </source>
</evidence>
<organism evidence="2 3">
    <name type="scientific">Candidatus Merdimorpha stercoravium</name>
    <dbReference type="NCBI Taxonomy" id="2840863"/>
    <lineage>
        <taxon>Bacteria</taxon>
        <taxon>Pseudomonadati</taxon>
        <taxon>Bacteroidota</taxon>
        <taxon>Flavobacteriia</taxon>
        <taxon>Flavobacteriales</taxon>
        <taxon>Candidatus Merdimorpha</taxon>
    </lineage>
</organism>
<keyword evidence="1" id="KW-0732">Signal</keyword>
<feature type="signal peptide" evidence="1">
    <location>
        <begin position="1"/>
        <end position="22"/>
    </location>
</feature>
<dbReference type="AlphaFoldDB" id="A0A9D1H9Y6"/>
<protein>
    <submittedName>
        <fullName evidence="2">DUF2141 domain-containing protein</fullName>
    </submittedName>
</protein>
<comment type="caution">
    <text evidence="2">The sequence shown here is derived from an EMBL/GenBank/DDBJ whole genome shotgun (WGS) entry which is preliminary data.</text>
</comment>
<dbReference type="Proteomes" id="UP000824161">
    <property type="component" value="Unassembled WGS sequence"/>
</dbReference>
<evidence type="ECO:0000313" key="2">
    <source>
        <dbReference type="EMBL" id="HIT98123.1"/>
    </source>
</evidence>
<dbReference type="EMBL" id="DVLY01000111">
    <property type="protein sequence ID" value="HIT98123.1"/>
    <property type="molecule type" value="Genomic_DNA"/>
</dbReference>